<reference evidence="1" key="1">
    <citation type="submission" date="2023-08" db="EMBL/GenBank/DDBJ databases">
        <authorList>
            <person name="Chen Y."/>
            <person name="Shah S."/>
            <person name="Dougan E. K."/>
            <person name="Thang M."/>
            <person name="Chan C."/>
        </authorList>
    </citation>
    <scope>NUCLEOTIDE SEQUENCE</scope>
</reference>
<sequence>MACALDFGKTVVQSSKVLGLNPASIPPAMLGCLSDCTGSTILFAATHVCKFVKMLIFDIHHCMCQAVQLGSQLMACALDFGKIGKQSSKVLGLNPVCPACHLGRCQVDHQAQRFCAQRRHAVNSSA</sequence>
<evidence type="ECO:0000313" key="2">
    <source>
        <dbReference type="Proteomes" id="UP001178507"/>
    </source>
</evidence>
<evidence type="ECO:0000313" key="1">
    <source>
        <dbReference type="EMBL" id="CAJ1378359.1"/>
    </source>
</evidence>
<name>A0AA36MMP6_9DINO</name>
<protein>
    <submittedName>
        <fullName evidence="1">Uncharacterized protein</fullName>
    </submittedName>
</protein>
<proteinExistence type="predicted"/>
<dbReference type="Proteomes" id="UP001178507">
    <property type="component" value="Unassembled WGS sequence"/>
</dbReference>
<accession>A0AA36MMP6</accession>
<comment type="caution">
    <text evidence="1">The sequence shown here is derived from an EMBL/GenBank/DDBJ whole genome shotgun (WGS) entry which is preliminary data.</text>
</comment>
<dbReference type="AlphaFoldDB" id="A0AA36MMP6"/>
<keyword evidence="2" id="KW-1185">Reference proteome</keyword>
<organism evidence="1 2">
    <name type="scientific">Effrenium voratum</name>
    <dbReference type="NCBI Taxonomy" id="2562239"/>
    <lineage>
        <taxon>Eukaryota</taxon>
        <taxon>Sar</taxon>
        <taxon>Alveolata</taxon>
        <taxon>Dinophyceae</taxon>
        <taxon>Suessiales</taxon>
        <taxon>Symbiodiniaceae</taxon>
        <taxon>Effrenium</taxon>
    </lineage>
</organism>
<gene>
    <name evidence="1" type="ORF">EVOR1521_LOCUS6924</name>
</gene>
<dbReference type="EMBL" id="CAUJNA010000535">
    <property type="protein sequence ID" value="CAJ1378359.1"/>
    <property type="molecule type" value="Genomic_DNA"/>
</dbReference>